<name>A0A2D0YNK7_9CAUD</name>
<evidence type="ECO:0000313" key="2">
    <source>
        <dbReference type="Proteomes" id="UP000241249"/>
    </source>
</evidence>
<dbReference type="OrthoDB" id="16960at10239"/>
<dbReference type="RefSeq" id="YP_009618509.1">
    <property type="nucleotide sequence ID" value="NC_042074.1"/>
</dbReference>
<dbReference type="GeneID" id="40095056"/>
<reference evidence="1 2" key="1">
    <citation type="journal article" date="2017" name="Sci. Rep.">
        <title>Analysis of the CRISPR-Cas system in bacteriophages active on epidemic strains of Vibrio cholerae in Bangladesh.</title>
        <authorList>
            <person name="Naser I.B."/>
            <person name="Hoque M.M."/>
            <person name="Nahid M.A."/>
            <person name="Tareq T.M."/>
            <person name="Rocky M.K."/>
            <person name="Faruque S.M."/>
        </authorList>
    </citation>
    <scope>NUCLEOTIDE SEQUENCE [LARGE SCALE GENOMIC DNA]</scope>
</reference>
<evidence type="ECO:0000313" key="1">
    <source>
        <dbReference type="EMBL" id="ASV43482.1"/>
    </source>
</evidence>
<keyword evidence="2" id="KW-1185">Reference proteome</keyword>
<organism evidence="1 2">
    <name type="scientific">Vibrio phage JSF10</name>
    <dbReference type="NCBI Taxonomy" id="1983593"/>
    <lineage>
        <taxon>Viruses</taxon>
        <taxon>Duplodnaviria</taxon>
        <taxon>Heunggongvirae</taxon>
        <taxon>Uroviricota</taxon>
        <taxon>Caudoviricetes</taxon>
        <taxon>Demerecviridae</taxon>
        <taxon>Ermolyevavirinae</taxon>
        <taxon>Jesfedecavirus</taxon>
        <taxon>Jesfedecavirus JSF10</taxon>
    </lineage>
</organism>
<sequence>MKKKIVYMFDLDQTVINSDHRVDPCKRPNGDLDLAKYVAEACTHEKIMCDSLLPLAEYMRKLIAEGETVVTVTARHCGESDYYYLRKNGLRANIHLSRDRLCDVFGIEQGQKLYGLGDAEYKRAWFEHVFKSFPNAEYHLFDDHNGVLREAANMGITAIDAKILNQVLEMQLSDMYRQGEEDTVQLYESLIEDALTANCVLFPEFIDNL</sequence>
<dbReference type="InterPro" id="IPR023214">
    <property type="entry name" value="HAD_sf"/>
</dbReference>
<dbReference type="Gene3D" id="3.40.50.1000">
    <property type="entry name" value="HAD superfamily/HAD-like"/>
    <property type="match status" value="1"/>
</dbReference>
<proteinExistence type="predicted"/>
<protein>
    <recommendedName>
        <fullName evidence="3">Deoxynucleoside-5'-monophosphatase</fullName>
    </recommendedName>
</protein>
<dbReference type="EMBL" id="KY883654">
    <property type="protein sequence ID" value="ASV43482.1"/>
    <property type="molecule type" value="Genomic_DNA"/>
</dbReference>
<dbReference type="Proteomes" id="UP000241249">
    <property type="component" value="Segment"/>
</dbReference>
<evidence type="ECO:0008006" key="3">
    <source>
        <dbReference type="Google" id="ProtNLM"/>
    </source>
</evidence>
<accession>A0A2D0YNK7</accession>
<dbReference type="KEGG" id="vg:40095056"/>